<dbReference type="PANTHER" id="PTHR36766:SF64">
    <property type="entry name" value="OS12G0206100 PROTEIN"/>
    <property type="match status" value="1"/>
</dbReference>
<evidence type="ECO:0008006" key="3">
    <source>
        <dbReference type="Google" id="ProtNLM"/>
    </source>
</evidence>
<keyword evidence="2" id="KW-1185">Reference proteome</keyword>
<name>A0ABQ0Q1C1_9PROT</name>
<protein>
    <recommendedName>
        <fullName evidence="3">Leucine-rich repeat domain-containing protein</fullName>
    </recommendedName>
</protein>
<dbReference type="Gene3D" id="3.80.10.10">
    <property type="entry name" value="Ribonuclease Inhibitor"/>
    <property type="match status" value="2"/>
</dbReference>
<dbReference type="Proteomes" id="UP001065047">
    <property type="component" value="Unassembled WGS sequence"/>
</dbReference>
<evidence type="ECO:0000313" key="1">
    <source>
        <dbReference type="EMBL" id="GBQ86720.1"/>
    </source>
</evidence>
<dbReference type="RefSeq" id="WP_061505812.1">
    <property type="nucleotide sequence ID" value="NZ_BAPF01000059.1"/>
</dbReference>
<accession>A0ABQ0Q1C1</accession>
<organism evidence="1 2">
    <name type="scientific">Acetobacter malorum DSM 14337</name>
    <dbReference type="NCBI Taxonomy" id="1307910"/>
    <lineage>
        <taxon>Bacteria</taxon>
        <taxon>Pseudomonadati</taxon>
        <taxon>Pseudomonadota</taxon>
        <taxon>Alphaproteobacteria</taxon>
        <taxon>Acetobacterales</taxon>
        <taxon>Acetobacteraceae</taxon>
        <taxon>Acetobacter</taxon>
    </lineage>
</organism>
<sequence>MTHYTKLSELRGEFPTAFQADGSLFLAGKAEIESLPENLSSDGHINLSRCINLRAIPAGIAPKLYLTASECPSLTKIAEGLSLYYARFCDCTALKGLPSVLTVTHGLAVDGCSNLSEIPSTIKVGSLSAKHCKALTSLPVGLSPLSDLHLDESGVRVIPDGTVVRHGLSLINTPITHLPEGLGLKSYLNVSKCENLKELPSDLGRISWLLAKDCTSLSELPSGLVVEELDVRGCTALEALPEDLIVKRGLLLTGCNGIKIPQKVLDRCGEKIHYPETYEVIPVPEIDQPSP</sequence>
<comment type="caution">
    <text evidence="1">The sequence shown here is derived from an EMBL/GenBank/DDBJ whole genome shotgun (WGS) entry which is preliminary data.</text>
</comment>
<evidence type="ECO:0000313" key="2">
    <source>
        <dbReference type="Proteomes" id="UP001065047"/>
    </source>
</evidence>
<proteinExistence type="predicted"/>
<dbReference type="InterPro" id="IPR032675">
    <property type="entry name" value="LRR_dom_sf"/>
</dbReference>
<reference evidence="1" key="1">
    <citation type="submission" date="2013-04" db="EMBL/GenBank/DDBJ databases">
        <title>The genome sequencing project of 58 acetic acid bacteria.</title>
        <authorList>
            <person name="Okamoto-Kainuma A."/>
            <person name="Ishikawa M."/>
            <person name="Umino S."/>
            <person name="Koizumi Y."/>
            <person name="Shiwa Y."/>
            <person name="Yoshikawa H."/>
            <person name="Matsutani M."/>
            <person name="Matsushita K."/>
        </authorList>
    </citation>
    <scope>NUCLEOTIDE SEQUENCE</scope>
    <source>
        <strain evidence="1">DSM 14337</strain>
    </source>
</reference>
<dbReference type="GeneID" id="29557154"/>
<dbReference type="SUPFAM" id="SSF52058">
    <property type="entry name" value="L domain-like"/>
    <property type="match status" value="1"/>
</dbReference>
<dbReference type="PANTHER" id="PTHR36766">
    <property type="entry name" value="PLANT BROAD-SPECTRUM MILDEW RESISTANCE PROTEIN RPW8"/>
    <property type="match status" value="1"/>
</dbReference>
<gene>
    <name evidence="1" type="ORF">AA14337_3397</name>
</gene>
<dbReference type="EMBL" id="BAPF01000059">
    <property type="protein sequence ID" value="GBQ86720.1"/>
    <property type="molecule type" value="Genomic_DNA"/>
</dbReference>